<dbReference type="Pfam" id="PF00392">
    <property type="entry name" value="GntR"/>
    <property type="match status" value="1"/>
</dbReference>
<keyword evidence="6" id="KW-1185">Reference proteome</keyword>
<dbReference type="InterPro" id="IPR036390">
    <property type="entry name" value="WH_DNA-bd_sf"/>
</dbReference>
<dbReference type="EMBL" id="CP042260">
    <property type="protein sequence ID" value="QDY66801.1"/>
    <property type="molecule type" value="Genomic_DNA"/>
</dbReference>
<sequence>MRRTPLVVPTEEPSASERAYRLIRDGVLRGTYAPGSMIGEASLAKQFELSRTPVRLALGRLQQEGWIEIFPKRGAVVRGLSERQVAELAGTRLLLESVSVLEAPAKQRELIAERQYLSIEEQDDALAAGELGQFVELTIAFHRGFVEAGGNSIRVELYDHLADRHRFALFATSQDLITRREEIIAEHRQLVRLMVEGDSDEFRASLGKHVSDNGNAP</sequence>
<dbReference type="InterPro" id="IPR011711">
    <property type="entry name" value="GntR_C"/>
</dbReference>
<dbReference type="InterPro" id="IPR036388">
    <property type="entry name" value="WH-like_DNA-bd_sf"/>
</dbReference>
<dbReference type="Gene3D" id="1.10.10.10">
    <property type="entry name" value="Winged helix-like DNA-binding domain superfamily/Winged helix DNA-binding domain"/>
    <property type="match status" value="1"/>
</dbReference>
<dbReference type="Pfam" id="PF07729">
    <property type="entry name" value="FCD"/>
    <property type="match status" value="1"/>
</dbReference>
<dbReference type="SUPFAM" id="SSF48008">
    <property type="entry name" value="GntR ligand-binding domain-like"/>
    <property type="match status" value="1"/>
</dbReference>
<dbReference type="PROSITE" id="PS50949">
    <property type="entry name" value="HTH_GNTR"/>
    <property type="match status" value="1"/>
</dbReference>
<dbReference type="PANTHER" id="PTHR43537">
    <property type="entry name" value="TRANSCRIPTIONAL REGULATOR, GNTR FAMILY"/>
    <property type="match status" value="1"/>
</dbReference>
<feature type="domain" description="HTH gntR-type" evidence="4">
    <location>
        <begin position="13"/>
        <end position="80"/>
    </location>
</feature>
<accession>A0ABX5YAX7</accession>
<evidence type="ECO:0000313" key="5">
    <source>
        <dbReference type="EMBL" id="QDY66801.1"/>
    </source>
</evidence>
<proteinExistence type="predicted"/>
<evidence type="ECO:0000313" key="6">
    <source>
        <dbReference type="Proteomes" id="UP000320717"/>
    </source>
</evidence>
<gene>
    <name evidence="5" type="ORF">FQA45_10970</name>
</gene>
<organism evidence="5 6">
    <name type="scientific">Glutamicibacter halophytocola</name>
    <dbReference type="NCBI Taxonomy" id="1933880"/>
    <lineage>
        <taxon>Bacteria</taxon>
        <taxon>Bacillati</taxon>
        <taxon>Actinomycetota</taxon>
        <taxon>Actinomycetes</taxon>
        <taxon>Micrococcales</taxon>
        <taxon>Micrococcaceae</taxon>
        <taxon>Glutamicibacter</taxon>
    </lineage>
</organism>
<dbReference type="Proteomes" id="UP000320717">
    <property type="component" value="Chromosome"/>
</dbReference>
<dbReference type="PANTHER" id="PTHR43537:SF24">
    <property type="entry name" value="GLUCONATE OPERON TRANSCRIPTIONAL REPRESSOR"/>
    <property type="match status" value="1"/>
</dbReference>
<protein>
    <submittedName>
        <fullName evidence="5">GntR family transcriptional regulator</fullName>
    </submittedName>
</protein>
<evidence type="ECO:0000256" key="3">
    <source>
        <dbReference type="ARBA" id="ARBA00023163"/>
    </source>
</evidence>
<dbReference type="InterPro" id="IPR000524">
    <property type="entry name" value="Tscrpt_reg_HTH_GntR"/>
</dbReference>
<dbReference type="Gene3D" id="1.20.120.530">
    <property type="entry name" value="GntR ligand-binding domain-like"/>
    <property type="match status" value="1"/>
</dbReference>
<evidence type="ECO:0000259" key="4">
    <source>
        <dbReference type="PROSITE" id="PS50949"/>
    </source>
</evidence>
<keyword evidence="1" id="KW-0805">Transcription regulation</keyword>
<dbReference type="SMART" id="SM00895">
    <property type="entry name" value="FCD"/>
    <property type="match status" value="1"/>
</dbReference>
<name>A0ABX5YAX7_9MICC</name>
<dbReference type="SUPFAM" id="SSF46785">
    <property type="entry name" value="Winged helix' DNA-binding domain"/>
    <property type="match status" value="1"/>
</dbReference>
<dbReference type="CDD" id="cd07377">
    <property type="entry name" value="WHTH_GntR"/>
    <property type="match status" value="1"/>
</dbReference>
<dbReference type="InterPro" id="IPR008920">
    <property type="entry name" value="TF_FadR/GntR_C"/>
</dbReference>
<keyword evidence="2" id="KW-0238">DNA-binding</keyword>
<evidence type="ECO:0000256" key="1">
    <source>
        <dbReference type="ARBA" id="ARBA00023015"/>
    </source>
</evidence>
<keyword evidence="3" id="KW-0804">Transcription</keyword>
<dbReference type="SMART" id="SM00345">
    <property type="entry name" value="HTH_GNTR"/>
    <property type="match status" value="1"/>
</dbReference>
<evidence type="ECO:0000256" key="2">
    <source>
        <dbReference type="ARBA" id="ARBA00023125"/>
    </source>
</evidence>
<reference evidence="5 6" key="1">
    <citation type="submission" date="2019-07" db="EMBL/GenBank/DDBJ databases">
        <title>Complete Genome Sequence of drought tolerant Plant Growth-Promoting Rhizobacterium Glutamicibacter halophytocola DR408.</title>
        <authorList>
            <person name="Nishu S.D."/>
            <person name="Lee T.K."/>
        </authorList>
    </citation>
    <scope>NUCLEOTIDE SEQUENCE [LARGE SCALE GENOMIC DNA]</scope>
    <source>
        <strain evidence="5 6">DR408</strain>
    </source>
</reference>